<proteinExistence type="predicted"/>
<gene>
    <name evidence="1" type="ORF">BXY80_1582</name>
</gene>
<keyword evidence="2" id="KW-1185">Reference proteome</keyword>
<protein>
    <recommendedName>
        <fullName evidence="3">Secreted protein</fullName>
    </recommendedName>
</protein>
<evidence type="ECO:0000313" key="2">
    <source>
        <dbReference type="Proteomes" id="UP000284892"/>
    </source>
</evidence>
<comment type="caution">
    <text evidence="1">The sequence shown here is derived from an EMBL/GenBank/DDBJ whole genome shotgun (WGS) entry which is preliminary data.</text>
</comment>
<dbReference type="RefSeq" id="WP_147376111.1">
    <property type="nucleotide sequence ID" value="NZ_RAQJ01000002.1"/>
</dbReference>
<sequence>MNFKYLYLIFFFATFQMYAQPDSESKSLKIPAVEKKEKDSTPSKLQIKSKSNIGITKKNENTYSGISYKNKVEIREEKEGFSMFDKSKLLDPGKLFEDRINKQAVEQGLKLESMPDQFLGSYKNNGEFVNISCRDHEFPDGDIVQVRVNEDIIIPRLLLTGGYKSFNITLAEGINKIEFIALNQGESGPNTAEFQVYDDKGNLVSSKRWNLLTGVRATIIVTKETEPEKE</sequence>
<dbReference type="OrthoDB" id="1148517at2"/>
<reference evidence="1 2" key="1">
    <citation type="submission" date="2018-09" db="EMBL/GenBank/DDBJ databases">
        <title>Genomic Encyclopedia of Archaeal and Bacterial Type Strains, Phase II (KMG-II): from individual species to whole genera.</title>
        <authorList>
            <person name="Goeker M."/>
        </authorList>
    </citation>
    <scope>NUCLEOTIDE SEQUENCE [LARGE SCALE GENOMIC DNA]</scope>
    <source>
        <strain evidence="1 2">DSM 26283</strain>
    </source>
</reference>
<dbReference type="Proteomes" id="UP000284892">
    <property type="component" value="Unassembled WGS sequence"/>
</dbReference>
<accession>A0A420DMG7</accession>
<dbReference type="AlphaFoldDB" id="A0A420DMG7"/>
<evidence type="ECO:0008006" key="3">
    <source>
        <dbReference type="Google" id="ProtNLM"/>
    </source>
</evidence>
<name>A0A420DMG7_9FLAO</name>
<dbReference type="EMBL" id="RAQJ01000002">
    <property type="protein sequence ID" value="RKE95395.1"/>
    <property type="molecule type" value="Genomic_DNA"/>
</dbReference>
<organism evidence="1 2">
    <name type="scientific">Ichthyenterobacterium magnum</name>
    <dbReference type="NCBI Taxonomy" id="1230530"/>
    <lineage>
        <taxon>Bacteria</taxon>
        <taxon>Pseudomonadati</taxon>
        <taxon>Bacteroidota</taxon>
        <taxon>Flavobacteriia</taxon>
        <taxon>Flavobacteriales</taxon>
        <taxon>Flavobacteriaceae</taxon>
        <taxon>Ichthyenterobacterium</taxon>
    </lineage>
</organism>
<evidence type="ECO:0000313" key="1">
    <source>
        <dbReference type="EMBL" id="RKE95395.1"/>
    </source>
</evidence>